<evidence type="ECO:0000256" key="12">
    <source>
        <dbReference type="ARBA" id="ARBA00032065"/>
    </source>
</evidence>
<dbReference type="GO" id="GO:0071555">
    <property type="term" value="P:cell wall organization"/>
    <property type="evidence" value="ECO:0007669"/>
    <property type="project" value="UniProtKB-KW"/>
</dbReference>
<evidence type="ECO:0000256" key="5">
    <source>
        <dbReference type="ARBA" id="ARBA00022553"/>
    </source>
</evidence>
<dbReference type="PIRSF" id="PIRSF016408">
    <property type="entry name" value="PAGM"/>
    <property type="match status" value="1"/>
</dbReference>
<feature type="domain" description="Alpha-D-phosphohexomutase alpha/beta/alpha" evidence="19">
    <location>
        <begin position="124"/>
        <end position="176"/>
    </location>
</feature>
<dbReference type="Gene3D" id="3.30.310.50">
    <property type="entry name" value="Alpha-D-phosphohexomutase, C-terminal domain"/>
    <property type="match status" value="1"/>
</dbReference>
<dbReference type="Pfam" id="PF21405">
    <property type="entry name" value="AMG1_II"/>
    <property type="match status" value="1"/>
</dbReference>
<protein>
    <recommendedName>
        <fullName evidence="4 14">Phosphoacetylglucosamine mutase</fullName>
        <shortName evidence="14">PAGM</shortName>
        <ecNumber evidence="4 14">5.4.2.3</ecNumber>
    </recommendedName>
    <alternativeName>
        <fullName evidence="12 14">Acetylglucosamine phosphomutase</fullName>
    </alternativeName>
    <alternativeName>
        <fullName evidence="11 14">N-acetylglucosamine-phosphate mutase</fullName>
    </alternativeName>
</protein>
<comment type="function">
    <text evidence="13">Catalyzes the conversion of GlcNAc-6-P into GlcNAc-1-P during the synthesis of uridine diphosphate/UDP-GlcNAc, which is a biosynthetic precursor of chitin and also supplies the amino sugars for N-linked oligosaccharides of glycoproteins.</text>
</comment>
<dbReference type="GO" id="GO:0005975">
    <property type="term" value="P:carbohydrate metabolic process"/>
    <property type="evidence" value="ECO:0007669"/>
    <property type="project" value="InterPro"/>
</dbReference>
<dbReference type="KEGG" id="pbar:105433992"/>
<evidence type="ECO:0000256" key="10">
    <source>
        <dbReference type="ARBA" id="ARBA00023316"/>
    </source>
</evidence>
<dbReference type="InterPro" id="IPR005843">
    <property type="entry name" value="A-D-PHexomutase_C"/>
</dbReference>
<comment type="function">
    <text evidence="14">Catalyzes the conversion of GlcNAc-6-P into GlcNAc-1-P during the synthesis of uridine diphosphate/UDP-GlcNAc, a sugar nucleotide critical to multiple glycosylation pathways including protein N- and O-glycosylation.</text>
</comment>
<dbReference type="Gene3D" id="3.40.120.10">
    <property type="entry name" value="Alpha-D-Glucose-1,6-Bisphosphate, subunit A, domain 3"/>
    <property type="match status" value="3"/>
</dbReference>
<dbReference type="EC" id="5.4.2.3" evidence="4 14"/>
<comment type="cofactor">
    <cofactor evidence="14 17">
        <name>Mg(2+)</name>
        <dbReference type="ChEBI" id="CHEBI:18420"/>
    </cofactor>
    <text evidence="14 17">Binds 1 Mg(2+) ion per subunit.</text>
</comment>
<dbReference type="GeneID" id="105433992"/>
<dbReference type="InterPro" id="IPR016055">
    <property type="entry name" value="A-D-PHexomutase_a/b/a-I/II/III"/>
</dbReference>
<evidence type="ECO:0000256" key="13">
    <source>
        <dbReference type="ARBA" id="ARBA00059527"/>
    </source>
</evidence>
<dbReference type="Pfam" id="PF21404">
    <property type="entry name" value="AMG1_III"/>
    <property type="match status" value="1"/>
</dbReference>
<evidence type="ECO:0000256" key="3">
    <source>
        <dbReference type="ARBA" id="ARBA00010231"/>
    </source>
</evidence>
<dbReference type="PANTHER" id="PTHR45955:SF1">
    <property type="entry name" value="PHOSPHOACETYLGLUCOSAMINE MUTASE"/>
    <property type="match status" value="1"/>
</dbReference>
<name>A0A6I9WWK8_9HYME</name>
<feature type="binding site" evidence="16">
    <location>
        <position position="510"/>
    </location>
    <ligand>
        <name>substrate</name>
    </ligand>
</feature>
<feature type="domain" description="Phosphoacetylglucosamine mutase AMG1" evidence="20">
    <location>
        <begin position="301"/>
        <end position="439"/>
    </location>
</feature>
<evidence type="ECO:0000313" key="23">
    <source>
        <dbReference type="RefSeq" id="XP_011647842.1"/>
    </source>
</evidence>
<dbReference type="SUPFAM" id="SSF55957">
    <property type="entry name" value="Phosphoglucomutase, C-terminal domain"/>
    <property type="match status" value="1"/>
</dbReference>
<dbReference type="GO" id="GO:0046872">
    <property type="term" value="F:metal ion binding"/>
    <property type="evidence" value="ECO:0007669"/>
    <property type="project" value="UniProtKB-KW"/>
</dbReference>
<accession>A0A6I9WWK8</accession>
<dbReference type="InterPro" id="IPR036900">
    <property type="entry name" value="A-D-PHexomutase_C_sf"/>
</dbReference>
<evidence type="ECO:0000256" key="1">
    <source>
        <dbReference type="ARBA" id="ARBA00000558"/>
    </source>
</evidence>
<dbReference type="InterPro" id="IPR049023">
    <property type="entry name" value="AMG1_II"/>
</dbReference>
<feature type="binding site" evidence="16">
    <location>
        <begin position="373"/>
        <end position="375"/>
    </location>
    <ligand>
        <name>substrate</name>
    </ligand>
</feature>
<reference evidence="23" key="1">
    <citation type="submission" date="2025-08" db="UniProtKB">
        <authorList>
            <consortium name="RefSeq"/>
        </authorList>
    </citation>
    <scope>IDENTIFICATION</scope>
</reference>
<evidence type="ECO:0000259" key="19">
    <source>
        <dbReference type="Pfam" id="PF02878"/>
    </source>
</evidence>
<dbReference type="FunFam" id="3.40.120.10:FF:000013">
    <property type="entry name" value="Phosphoacetylglucosamine mutase"/>
    <property type="match status" value="1"/>
</dbReference>
<evidence type="ECO:0000256" key="6">
    <source>
        <dbReference type="ARBA" id="ARBA00022723"/>
    </source>
</evidence>
<feature type="domain" description="Alpha-D-phosphohexomutase C-terminal" evidence="18">
    <location>
        <begin position="492"/>
        <end position="530"/>
    </location>
</feature>
<evidence type="ECO:0000256" key="15">
    <source>
        <dbReference type="PIRSR" id="PIRSR016408-1"/>
    </source>
</evidence>
<feature type="active site" description="Phosphoserine intermediate" evidence="15">
    <location>
        <position position="67"/>
    </location>
</feature>
<dbReference type="InterPro" id="IPR016657">
    <property type="entry name" value="PAGM"/>
</dbReference>
<evidence type="ECO:0000259" key="20">
    <source>
        <dbReference type="Pfam" id="PF21404"/>
    </source>
</evidence>
<dbReference type="PANTHER" id="PTHR45955">
    <property type="entry name" value="PHOSPHOACETYLGLUCOSAMINE MUTASE"/>
    <property type="match status" value="1"/>
</dbReference>
<feature type="binding site" evidence="17">
    <location>
        <position position="282"/>
    </location>
    <ligand>
        <name>Mg(2+)</name>
        <dbReference type="ChEBI" id="CHEBI:18420"/>
    </ligand>
</feature>
<keyword evidence="8 14" id="KW-0413">Isomerase</keyword>
<dbReference type="CTD" id="39434"/>
<evidence type="ECO:0000256" key="7">
    <source>
        <dbReference type="ARBA" id="ARBA00022842"/>
    </source>
</evidence>
<feature type="domain" description="Alpha-D-phosphohexomutase alpha/beta/alpha" evidence="19">
    <location>
        <begin position="55"/>
        <end position="95"/>
    </location>
</feature>
<evidence type="ECO:0000313" key="22">
    <source>
        <dbReference type="Proteomes" id="UP000504615"/>
    </source>
</evidence>
<dbReference type="GO" id="GO:0006048">
    <property type="term" value="P:UDP-N-acetylglucosamine biosynthetic process"/>
    <property type="evidence" value="ECO:0007669"/>
    <property type="project" value="UniProtKB-UniRule"/>
</dbReference>
<evidence type="ECO:0000256" key="4">
    <source>
        <dbReference type="ARBA" id="ARBA00012731"/>
    </source>
</evidence>
<feature type="domain" description="Phosphoacetylglucosamine mutase AMG1" evidence="21">
    <location>
        <begin position="184"/>
        <end position="287"/>
    </location>
</feature>
<dbReference type="CDD" id="cd03086">
    <property type="entry name" value="PGM3"/>
    <property type="match status" value="1"/>
</dbReference>
<evidence type="ECO:0000259" key="21">
    <source>
        <dbReference type="Pfam" id="PF21405"/>
    </source>
</evidence>
<evidence type="ECO:0000256" key="14">
    <source>
        <dbReference type="PIRNR" id="PIRNR016408"/>
    </source>
</evidence>
<dbReference type="FunFam" id="3.40.120.10:FF:000023">
    <property type="entry name" value="Phosphoacetylglucosamine mutase"/>
    <property type="match status" value="1"/>
</dbReference>
<dbReference type="AlphaFoldDB" id="A0A6I9WWK8"/>
<comment type="similarity">
    <text evidence="3 14">Belongs to the phosphohexose mutase family.</text>
</comment>
<dbReference type="FunFam" id="3.30.310.50:FF:000003">
    <property type="entry name" value="Phosphoacetylglucosamine mutase"/>
    <property type="match status" value="1"/>
</dbReference>
<dbReference type="Pfam" id="PF00408">
    <property type="entry name" value="PGM_PMM_IV"/>
    <property type="match status" value="1"/>
</dbReference>
<comment type="catalytic activity">
    <reaction evidence="1 14">
        <text>N-acetyl-alpha-D-glucosamine 1-phosphate = N-acetyl-D-glucosamine 6-phosphate</text>
        <dbReference type="Rhea" id="RHEA:23804"/>
        <dbReference type="ChEBI" id="CHEBI:57513"/>
        <dbReference type="ChEBI" id="CHEBI:57776"/>
        <dbReference type="EC" id="5.4.2.3"/>
    </reaction>
</comment>
<keyword evidence="6 14" id="KW-0479">Metal-binding</keyword>
<keyword evidence="5" id="KW-0597">Phosphoprotein</keyword>
<comment type="pathway">
    <text evidence="2 14">Nucleotide-sugar biosynthesis; UDP-N-acetyl-alpha-D-glucosamine biosynthesis; N-acetyl-alpha-D-glucosamine 1-phosphate from alpha-D-glucosamine 6-phosphate (route I): step 2/2.</text>
</comment>
<keyword evidence="9" id="KW-0119">Carbohydrate metabolism</keyword>
<feature type="binding site" evidence="16">
    <location>
        <begin position="501"/>
        <end position="505"/>
    </location>
    <ligand>
        <name>substrate</name>
    </ligand>
</feature>
<organism evidence="22 23">
    <name type="scientific">Pogonomyrmex barbatus</name>
    <name type="common">red harvester ant</name>
    <dbReference type="NCBI Taxonomy" id="144034"/>
    <lineage>
        <taxon>Eukaryota</taxon>
        <taxon>Metazoa</taxon>
        <taxon>Ecdysozoa</taxon>
        <taxon>Arthropoda</taxon>
        <taxon>Hexapoda</taxon>
        <taxon>Insecta</taxon>
        <taxon>Pterygota</taxon>
        <taxon>Neoptera</taxon>
        <taxon>Endopterygota</taxon>
        <taxon>Hymenoptera</taxon>
        <taxon>Apocrita</taxon>
        <taxon>Aculeata</taxon>
        <taxon>Formicoidea</taxon>
        <taxon>Formicidae</taxon>
        <taxon>Myrmicinae</taxon>
        <taxon>Pogonomyrmex</taxon>
    </lineage>
</organism>
<keyword evidence="10" id="KW-0961">Cell wall biogenesis/degradation</keyword>
<evidence type="ECO:0000256" key="17">
    <source>
        <dbReference type="PIRSR" id="PIRSR016408-3"/>
    </source>
</evidence>
<dbReference type="GO" id="GO:0004610">
    <property type="term" value="F:phosphoacetylglucosamine mutase activity"/>
    <property type="evidence" value="ECO:0007669"/>
    <property type="project" value="UniProtKB-UniRule"/>
</dbReference>
<gene>
    <name evidence="23" type="primary">LOC105433992</name>
</gene>
<dbReference type="InterPro" id="IPR049022">
    <property type="entry name" value="AMG1_III"/>
</dbReference>
<dbReference type="OrthoDB" id="1928at2759"/>
<sequence length="545" mass="60812">MESNYFKNVVNVEYKRSRRCTERIEYGTAGFRTESFVLEHVLYRMGILAVLRSKAKRATVGLMITASHNLEPDNGVKLVDPSGEMLEASWEIIATELANAEDSELISILTDICTKENIDMSVPANVIIGRDTRKSGFTLSYAAIAGVEALHGNFINLEIVTTPQLHYIVVCTNTKGAYGKPTLEGYYSKLVTVFKSIRKHNTKRISKNYKSILYLDAANGVGAIAAREFQRQLEGILDIKLFNDGSEGLNHMCGADYVKVQQKSPVNMPSEPHVKCVSIDGDADRVVYFYTDEDNKFHLLDGDRIATLVIVYFQNLLIRSGLSLQLGVVQTAYANGCSTMLMRHLRIQVACVPTGVKHLHKKAQEFDIGVYFEANGHGTVIFKEDAKEIIRNHAKDETLPEAQKIASTKLRDIIDLINETVGDALSDMLLVETILHDRDYDLIKWEKMYEDFPNKQLKVRVKDKNVITTTNAERCCLTPIGLQRKIDDIVLKYLGGRAFVRPSGTENIVRVYAECVNSSDIDKLAMEVASAVYKLAGGVGPEPSL</sequence>
<evidence type="ECO:0000259" key="18">
    <source>
        <dbReference type="Pfam" id="PF00408"/>
    </source>
</evidence>
<keyword evidence="7 14" id="KW-0460">Magnesium</keyword>
<dbReference type="Proteomes" id="UP000504615">
    <property type="component" value="Unplaced"/>
</dbReference>
<dbReference type="InterPro" id="IPR005844">
    <property type="entry name" value="A-D-PHexomutase_a/b/a-I"/>
</dbReference>
<evidence type="ECO:0000256" key="16">
    <source>
        <dbReference type="PIRSR" id="PIRSR016408-2"/>
    </source>
</evidence>
<feature type="binding site" evidence="17">
    <location>
        <position position="284"/>
    </location>
    <ligand>
        <name>Mg(2+)</name>
        <dbReference type="ChEBI" id="CHEBI:18420"/>
    </ligand>
</feature>
<evidence type="ECO:0000256" key="11">
    <source>
        <dbReference type="ARBA" id="ARBA00031926"/>
    </source>
</evidence>
<dbReference type="SUPFAM" id="SSF53738">
    <property type="entry name" value="Phosphoglucomutase, first 3 domains"/>
    <property type="match status" value="4"/>
</dbReference>
<evidence type="ECO:0000256" key="8">
    <source>
        <dbReference type="ARBA" id="ARBA00023235"/>
    </source>
</evidence>
<keyword evidence="22" id="KW-1185">Reference proteome</keyword>
<dbReference type="UniPathway" id="UPA00113">
    <property type="reaction ID" value="UER00530"/>
</dbReference>
<evidence type="ECO:0000256" key="9">
    <source>
        <dbReference type="ARBA" id="ARBA00023277"/>
    </source>
</evidence>
<feature type="binding site" evidence="17">
    <location>
        <position position="280"/>
    </location>
    <ligand>
        <name>Mg(2+)</name>
        <dbReference type="ChEBI" id="CHEBI:18420"/>
    </ligand>
</feature>
<evidence type="ECO:0000256" key="2">
    <source>
        <dbReference type="ARBA" id="ARBA00004865"/>
    </source>
</evidence>
<proteinExistence type="inferred from homology"/>
<dbReference type="RefSeq" id="XP_011647842.1">
    <property type="nucleotide sequence ID" value="XM_011649540.2"/>
</dbReference>
<dbReference type="Pfam" id="PF02878">
    <property type="entry name" value="PGM_PMM_I"/>
    <property type="match status" value="2"/>
</dbReference>
<feature type="binding site" description="via phosphate group" evidence="17">
    <location>
        <position position="67"/>
    </location>
    <ligand>
        <name>Mg(2+)</name>
        <dbReference type="ChEBI" id="CHEBI:18420"/>
    </ligand>
</feature>